<dbReference type="Pfam" id="PF00994">
    <property type="entry name" value="MoCF_biosynth"/>
    <property type="match status" value="1"/>
</dbReference>
<gene>
    <name evidence="2" type="primary">moeA1</name>
    <name evidence="2" type="ordered locus">rrnAC1705</name>
</gene>
<dbReference type="Gene3D" id="2.40.340.10">
    <property type="entry name" value="MoeA, C-terminal, domain IV"/>
    <property type="match status" value="1"/>
</dbReference>
<dbReference type="Proteomes" id="UP000001169">
    <property type="component" value="Chromosome I"/>
</dbReference>
<dbReference type="InterPro" id="IPR038987">
    <property type="entry name" value="MoeA-like"/>
</dbReference>
<proteinExistence type="predicted"/>
<dbReference type="InterPro" id="IPR036425">
    <property type="entry name" value="MoaB/Mog-like_dom_sf"/>
</dbReference>
<keyword evidence="3" id="KW-1185">Reference proteome</keyword>
<dbReference type="STRING" id="272569.rrnAC1705"/>
<dbReference type="PaxDb" id="272569-rrnAC1705"/>
<dbReference type="GO" id="GO:0061599">
    <property type="term" value="F:molybdopterin molybdotransferase activity"/>
    <property type="evidence" value="ECO:0007669"/>
    <property type="project" value="TreeGrafter"/>
</dbReference>
<accession>Q5V1J1</accession>
<dbReference type="SMART" id="SM00852">
    <property type="entry name" value="MoCF_biosynth"/>
    <property type="match status" value="1"/>
</dbReference>
<dbReference type="Gene3D" id="3.90.105.10">
    <property type="entry name" value="Molybdopterin biosynthesis moea protein, domain 2"/>
    <property type="match status" value="1"/>
</dbReference>
<organism evidence="2 3">
    <name type="scientific">Haloarcula marismortui (strain ATCC 43049 / DSM 3752 / JCM 8966 / VKM B-1809)</name>
    <name type="common">Halobacterium marismortui</name>
    <dbReference type="NCBI Taxonomy" id="272569"/>
    <lineage>
        <taxon>Archaea</taxon>
        <taxon>Methanobacteriati</taxon>
        <taxon>Methanobacteriota</taxon>
        <taxon>Stenosarchaea group</taxon>
        <taxon>Halobacteria</taxon>
        <taxon>Halobacteriales</taxon>
        <taxon>Haloarculaceae</taxon>
        <taxon>Haloarcula</taxon>
    </lineage>
</organism>
<dbReference type="PANTHER" id="PTHR10192">
    <property type="entry name" value="MOLYBDOPTERIN BIOSYNTHESIS PROTEIN"/>
    <property type="match status" value="1"/>
</dbReference>
<dbReference type="SUPFAM" id="SSF53218">
    <property type="entry name" value="Molybdenum cofactor biosynthesis proteins"/>
    <property type="match status" value="1"/>
</dbReference>
<dbReference type="PATRIC" id="fig|272569.17.peg.2388"/>
<reference evidence="2 3" key="1">
    <citation type="journal article" date="2004" name="Genome Res.">
        <title>Genome sequence of Haloarcula marismortui: a halophilic archaeon from the Dead Sea.</title>
        <authorList>
            <person name="Baliga N.S."/>
            <person name="Bonneau R."/>
            <person name="Facciotti M.T."/>
            <person name="Pan M."/>
            <person name="Glusman G."/>
            <person name="Deutsch E.W."/>
            <person name="Shannon P."/>
            <person name="Chiu Y."/>
            <person name="Weng R.S."/>
            <person name="Gan R.R."/>
            <person name="Hung P."/>
            <person name="Date S.V."/>
            <person name="Marcotte E."/>
            <person name="Hood L."/>
            <person name="Ng W.V."/>
        </authorList>
    </citation>
    <scope>NUCLEOTIDE SEQUENCE [LARGE SCALE GENOMIC DNA]</scope>
    <source>
        <strain evidence="3">ATCC 43049 / DSM 3752 / JCM 8966 / VKM B-1809</strain>
    </source>
</reference>
<dbReference type="KEGG" id="hma:rrnAC1705"/>
<dbReference type="InterPro" id="IPR001453">
    <property type="entry name" value="MoaB/Mog_dom"/>
</dbReference>
<dbReference type="EMBL" id="AY596297">
    <property type="protein sequence ID" value="AAV46611.1"/>
    <property type="molecule type" value="Genomic_DNA"/>
</dbReference>
<dbReference type="PANTHER" id="PTHR10192:SF19">
    <property type="entry name" value="MOLYBDOPTERIN BIOSYNTHESIS PROTEIN MJ0666-RELATED"/>
    <property type="match status" value="1"/>
</dbReference>
<protein>
    <submittedName>
        <fullName evidence="2">Molybdenum cofactor biosynthesis protein</fullName>
    </submittedName>
</protein>
<name>Q5V1J1_HALMA</name>
<evidence type="ECO:0000259" key="1">
    <source>
        <dbReference type="SMART" id="SM00852"/>
    </source>
</evidence>
<dbReference type="GO" id="GO:0005737">
    <property type="term" value="C:cytoplasm"/>
    <property type="evidence" value="ECO:0007669"/>
    <property type="project" value="TreeGrafter"/>
</dbReference>
<dbReference type="AlphaFoldDB" id="Q5V1J1"/>
<dbReference type="HOGENOM" id="CLU_010186_7_2_2"/>
<dbReference type="GO" id="GO:0006777">
    <property type="term" value="P:Mo-molybdopterin cofactor biosynthetic process"/>
    <property type="evidence" value="ECO:0007669"/>
    <property type="project" value="TreeGrafter"/>
</dbReference>
<dbReference type="SUPFAM" id="SSF63882">
    <property type="entry name" value="MoeA N-terminal region -like"/>
    <property type="match status" value="1"/>
</dbReference>
<dbReference type="Gene3D" id="3.40.980.10">
    <property type="entry name" value="MoaB/Mog-like domain"/>
    <property type="match status" value="1"/>
</dbReference>
<feature type="domain" description="MoaB/Mog" evidence="1">
    <location>
        <begin position="130"/>
        <end position="261"/>
    </location>
</feature>
<dbReference type="InterPro" id="IPR036135">
    <property type="entry name" value="MoeA_linker/N_sf"/>
</dbReference>
<dbReference type="Pfam" id="PF03454">
    <property type="entry name" value="MoeA_C"/>
    <property type="match status" value="1"/>
</dbReference>
<evidence type="ECO:0000313" key="3">
    <source>
        <dbReference type="Proteomes" id="UP000001169"/>
    </source>
</evidence>
<dbReference type="InterPro" id="IPR036688">
    <property type="entry name" value="MoeA_C_domain_IV_sf"/>
</dbReference>
<dbReference type="InterPro" id="IPR005111">
    <property type="entry name" value="MoeA_C_domain_IV"/>
</dbReference>
<dbReference type="EnsemblBacteria" id="AAV46611">
    <property type="protein sequence ID" value="AAV46611"/>
    <property type="gene ID" value="rrnAC1705"/>
</dbReference>
<evidence type="ECO:0000313" key="2">
    <source>
        <dbReference type="EMBL" id="AAV46611.1"/>
    </source>
</evidence>
<dbReference type="SUPFAM" id="SSF63867">
    <property type="entry name" value="MoeA C-terminal domain-like"/>
    <property type="match status" value="1"/>
</dbReference>
<dbReference type="eggNOG" id="arCOG00216">
    <property type="taxonomic scope" value="Archaea"/>
</dbReference>
<sequence>MAESNVTGWLKTAIRGDTAATQGTFATAAASTGMAGPSPSDAESLPLETARRRIGSVAAPIDRTDRIPLSVAVGRVLATPATANDPIEGAEISVGDAVFEQGHQIRPGDVGLLRAAGVSELLVRQRPQVGILPTGDELAQRDAGESQQVETAGFTLAQYVDRWGGKVTYRDPVADDAPALRMAVQRDLTRELIVITGTEPGDALREIVAELGEVLADRLAIDPGHRTGIAVVENRPVVLLPESPGAARVGAVQLVRPLLKTFAHAPLPAHPETRATLTAHVDSQNGVRTFTPVAVGDGTATPLPGVDLATATRADGWVSVPAAEAGIDTGTTVTVENWDYLP</sequence>